<reference evidence="1" key="3">
    <citation type="submission" date="2014-05" db="EMBL/GenBank/DDBJ databases">
        <authorList>
            <person name="Aslett A.Martin."/>
            <person name="De Silva Nishadi"/>
        </authorList>
    </citation>
    <scope>NUCLEOTIDE SEQUENCE</scope>
    <source>
        <strain evidence="1">YM</strain>
    </source>
</reference>
<evidence type="ECO:0000313" key="3">
    <source>
        <dbReference type="Proteomes" id="UP000072874"/>
    </source>
</evidence>
<gene>
    <name evidence="2" type="ORF">PY17X_1348400</name>
    <name evidence="1" type="ORF">PYYM_1345400</name>
</gene>
<dbReference type="VEuPathDB" id="PlasmoDB:Py17XNL_001303335"/>
<reference evidence="2" key="2">
    <citation type="submission" date="2014-05" db="EMBL/GenBank/DDBJ databases">
        <authorList>
            <person name="Aslett M.A."/>
            <person name="De Silva N."/>
        </authorList>
    </citation>
    <scope>NUCLEOTIDE SEQUENCE</scope>
    <source>
        <strain evidence="2">17X</strain>
    </source>
</reference>
<dbReference type="KEGG" id="pyo:PY17X_1348400"/>
<proteinExistence type="predicted"/>
<evidence type="ECO:0000313" key="4">
    <source>
        <dbReference type="Proteomes" id="UP000072904"/>
    </source>
</evidence>
<reference evidence="3 4" key="1">
    <citation type="journal article" date="2014" name="BMC Biol.">
        <title>A comprehensive evaluation of rodent malaria parasite genomes and gene expression.</title>
        <authorList>
            <person name="Otto T.D."/>
            <person name="Bohme U."/>
            <person name="Jackson A.P."/>
            <person name="Hunt M."/>
            <person name="Franke-Fayard B."/>
            <person name="Hoeijmakers W.A."/>
            <person name="Religa A.A."/>
            <person name="Robertson L."/>
            <person name="Sanders M."/>
            <person name="Ogun S.A."/>
            <person name="Cunningham D."/>
            <person name="Erhart A."/>
            <person name="Billker O."/>
            <person name="Khan S.M."/>
            <person name="Stunnenberg H.G."/>
            <person name="Langhorne J."/>
            <person name="Holder A.A."/>
            <person name="Waters A.P."/>
            <person name="Newbold C.I."/>
            <person name="Pain A."/>
            <person name="Berriman M."/>
            <person name="Janse C.J."/>
        </authorList>
    </citation>
    <scope>NUCLEOTIDE SEQUENCE [LARGE SCALE GENOMIC DNA]</scope>
    <source>
        <strain evidence="2 3">17X</strain>
        <strain evidence="1 4">YM</strain>
    </source>
</reference>
<evidence type="ECO:0000313" key="2">
    <source>
        <dbReference type="EMBL" id="VTZ80862.1"/>
    </source>
</evidence>
<dbReference type="Proteomes" id="UP000072874">
    <property type="component" value="Chromosome 13"/>
</dbReference>
<reference evidence="2" key="4">
    <citation type="submission" date="2019-05" db="EMBL/GenBank/DDBJ databases">
        <authorList>
            <consortium name="Pathogen Informatics"/>
        </authorList>
    </citation>
    <scope>NUCLEOTIDE SEQUENCE</scope>
    <source>
        <strain evidence="2">17X</strain>
    </source>
</reference>
<dbReference type="OrthoDB" id="369006at2759"/>
<accession>A0A077YD90</accession>
<dbReference type="GeneID" id="34860128"/>
<dbReference type="EMBL" id="LM993667">
    <property type="protein sequence ID" value="VTZ80862.1"/>
    <property type="molecule type" value="Genomic_DNA"/>
</dbReference>
<dbReference type="EMBL" id="LK934641">
    <property type="protein sequence ID" value="CDU20104.1"/>
    <property type="molecule type" value="Genomic_DNA"/>
</dbReference>
<dbReference type="AlphaFoldDB" id="A0A077YD90"/>
<name>A0A077YD90_PLAYE</name>
<dbReference type="OMA" id="EEWFEHF"/>
<dbReference type="VEuPathDB" id="PlasmoDB:PYYM_1345400"/>
<dbReference type="VEuPathDB" id="PlasmoDB:PY17X_1348400"/>
<evidence type="ECO:0000313" key="1">
    <source>
        <dbReference type="EMBL" id="CDU20104.1"/>
    </source>
</evidence>
<dbReference type="Proteomes" id="UP000072904">
    <property type="component" value="Chromosome 13"/>
</dbReference>
<dbReference type="RefSeq" id="XP_022813683.1">
    <property type="nucleotide sequence ID" value="XM_022957231.1"/>
</dbReference>
<protein>
    <submittedName>
        <fullName evidence="1">Uncharacterized protein</fullName>
    </submittedName>
</protein>
<sequence>MNEDILKALTNRELKKTILEKAQKVLSERKNIINEKNTNLLNDVETNDKDSIHCCNENYEESELGNKDIISLDDKNNLNPENKNIHFFNLQDFSMRYSKTCKINNLNYENIEYELLVSFMNTFNNKIKFHLKLNNNDMHEDKENSILHKMVKIFSDKLIICCTNPIIMFTQNNDNNSLFDKEIISQVSSFFNQIEECEDFENLFKNCLTTILEKIFNFKPNADDMATWVSRQAFVDLVKIIIEKSAKRNEQCIIYTANIIKKNYTNLGFFQVDNVVVLIEIIQYAIINLSEHKYNEKCISFVNEKWFESLQDLMISLKNCEWKIFLNQLIVIETFLCDKKRQNTQKTFNELHKQQVELSAIKNSSYSKWFKIELPLSMSLFKGA</sequence>
<organism evidence="1 4">
    <name type="scientific">Plasmodium yoelii</name>
    <dbReference type="NCBI Taxonomy" id="5861"/>
    <lineage>
        <taxon>Eukaryota</taxon>
        <taxon>Sar</taxon>
        <taxon>Alveolata</taxon>
        <taxon>Apicomplexa</taxon>
        <taxon>Aconoidasida</taxon>
        <taxon>Haemosporida</taxon>
        <taxon>Plasmodiidae</taxon>
        <taxon>Plasmodium</taxon>
        <taxon>Plasmodium (Vinckeia)</taxon>
    </lineage>
</organism>